<dbReference type="AlphaFoldDB" id="A0A8X7WTX4"/>
<dbReference type="InterPro" id="IPR007110">
    <property type="entry name" value="Ig-like_dom"/>
</dbReference>
<feature type="transmembrane region" description="Helical" evidence="2">
    <location>
        <begin position="452"/>
        <end position="475"/>
    </location>
</feature>
<evidence type="ECO:0000313" key="4">
    <source>
        <dbReference type="EMBL" id="KAG2455544.1"/>
    </source>
</evidence>
<feature type="region of interest" description="Disordered" evidence="1">
    <location>
        <begin position="418"/>
        <end position="440"/>
    </location>
</feature>
<dbReference type="InterPro" id="IPR003599">
    <property type="entry name" value="Ig_sub"/>
</dbReference>
<dbReference type="GO" id="GO:0043277">
    <property type="term" value="P:apoptotic cell clearance"/>
    <property type="evidence" value="ECO:0007669"/>
    <property type="project" value="TreeGrafter"/>
</dbReference>
<feature type="domain" description="Ig-like" evidence="3">
    <location>
        <begin position="103"/>
        <end position="219"/>
    </location>
</feature>
<name>A0A8X7WTX4_POLSE</name>
<keyword evidence="2" id="KW-0472">Membrane</keyword>
<keyword evidence="2" id="KW-0812">Transmembrane</keyword>
<evidence type="ECO:0000313" key="5">
    <source>
        <dbReference type="Proteomes" id="UP000886611"/>
    </source>
</evidence>
<dbReference type="Proteomes" id="UP000886611">
    <property type="component" value="Unassembled WGS sequence"/>
</dbReference>
<organism evidence="4 5">
    <name type="scientific">Polypterus senegalus</name>
    <name type="common">Senegal bichir</name>
    <dbReference type="NCBI Taxonomy" id="55291"/>
    <lineage>
        <taxon>Eukaryota</taxon>
        <taxon>Metazoa</taxon>
        <taxon>Chordata</taxon>
        <taxon>Craniata</taxon>
        <taxon>Vertebrata</taxon>
        <taxon>Euteleostomi</taxon>
        <taxon>Actinopterygii</taxon>
        <taxon>Polypteriformes</taxon>
        <taxon>Polypteridae</taxon>
        <taxon>Polypterus</taxon>
    </lineage>
</organism>
<keyword evidence="2" id="KW-1133">Transmembrane helix</keyword>
<dbReference type="GO" id="GO:0060097">
    <property type="term" value="P:cytoskeletal rearrangement involved in phagocytosis, engulfment"/>
    <property type="evidence" value="ECO:0007669"/>
    <property type="project" value="TreeGrafter"/>
</dbReference>
<evidence type="ECO:0000256" key="1">
    <source>
        <dbReference type="SAM" id="MobiDB-lite"/>
    </source>
</evidence>
<dbReference type="PANTHER" id="PTHR46608:SF2">
    <property type="entry name" value="T CELL IMMUNOGLOBULIN AND MUCIN DOMAIN CONTAINING 4 PRECURSOR"/>
    <property type="match status" value="1"/>
</dbReference>
<dbReference type="InterPro" id="IPR013106">
    <property type="entry name" value="Ig_V-set"/>
</dbReference>
<proteinExistence type="predicted"/>
<feature type="domain" description="Ig-like" evidence="3">
    <location>
        <begin position="291"/>
        <end position="392"/>
    </location>
</feature>
<evidence type="ECO:0000256" key="2">
    <source>
        <dbReference type="SAM" id="Phobius"/>
    </source>
</evidence>
<dbReference type="InterPro" id="IPR036179">
    <property type="entry name" value="Ig-like_dom_sf"/>
</dbReference>
<protein>
    <submittedName>
        <fullName evidence="4">TIMD4 protein</fullName>
    </submittedName>
</protein>
<dbReference type="EMBL" id="JAATIS010009265">
    <property type="protein sequence ID" value="KAG2455544.1"/>
    <property type="molecule type" value="Genomic_DNA"/>
</dbReference>
<dbReference type="Pfam" id="PF07686">
    <property type="entry name" value="V-set"/>
    <property type="match status" value="2"/>
</dbReference>
<dbReference type="SUPFAM" id="SSF48726">
    <property type="entry name" value="Immunoglobulin"/>
    <property type="match status" value="2"/>
</dbReference>
<dbReference type="GO" id="GO:0001786">
    <property type="term" value="F:phosphatidylserine binding"/>
    <property type="evidence" value="ECO:0007669"/>
    <property type="project" value="TreeGrafter"/>
</dbReference>
<comment type="caution">
    <text evidence="4">The sequence shown here is derived from an EMBL/GenBank/DDBJ whole genome shotgun (WGS) entry which is preliminary data.</text>
</comment>
<sequence>MAAAELFGCRFQVYRNGRIFYTFRQPPMPLKHLRLTGDDFSSGHFDVYECLNSQKLDVILSMKPIVCLQRLTEAECHFNTSPTNTVVIETNHETQTDYDSSNPSCEVLSSSEVAVTATAGHNVTLPCRYLSFRFGVNSSCWGCGECPLTGQCGSNEIYKWDDQVLRISEKYQLTGDIQRGDLSLTVVNVTMEDSGPYCCLIEILGPFNEVKNSIRLTVTEDGDTKDQCVFVPNTTEGTVHILYVYFKETNLSHQVLLDHTVMMWLSYKDDGGFTLLISKATPSPSRLRALPNLVSLLTLGDISRGKTHNVHEEETAIFTCNYSIKYGLRPVCWGKACGTMWCHDEVIQTDGQRVTSKRSSRYTLKGDMLGGDVSLTIQQVKPTDAGSYCCRVDIEGYFNDLKVLHTLHVLKGNWIEDDTPSVSGARPPESNATLSRPSDIEESTVKGQHSNIAMLVACVTASVLTVLSSLAALIFKCE</sequence>
<feature type="non-terminal residue" evidence="4">
    <location>
        <position position="478"/>
    </location>
</feature>
<dbReference type="PROSITE" id="PS50835">
    <property type="entry name" value="IG_LIKE"/>
    <property type="match status" value="2"/>
</dbReference>
<evidence type="ECO:0000259" key="3">
    <source>
        <dbReference type="PROSITE" id="PS50835"/>
    </source>
</evidence>
<gene>
    <name evidence="4" type="primary">Timd4</name>
    <name evidence="4" type="ORF">GTO96_0006846</name>
</gene>
<dbReference type="InterPro" id="IPR013783">
    <property type="entry name" value="Ig-like_fold"/>
</dbReference>
<reference evidence="4 5" key="1">
    <citation type="journal article" date="2021" name="Cell">
        <title>Tracing the genetic footprints of vertebrate landing in non-teleost ray-finned fishes.</title>
        <authorList>
            <person name="Bi X."/>
            <person name="Wang K."/>
            <person name="Yang L."/>
            <person name="Pan H."/>
            <person name="Jiang H."/>
            <person name="Wei Q."/>
            <person name="Fang M."/>
            <person name="Yu H."/>
            <person name="Zhu C."/>
            <person name="Cai Y."/>
            <person name="He Y."/>
            <person name="Gan X."/>
            <person name="Zeng H."/>
            <person name="Yu D."/>
            <person name="Zhu Y."/>
            <person name="Jiang H."/>
            <person name="Qiu Q."/>
            <person name="Yang H."/>
            <person name="Zhang Y.E."/>
            <person name="Wang W."/>
            <person name="Zhu M."/>
            <person name="He S."/>
            <person name="Zhang G."/>
        </authorList>
    </citation>
    <scope>NUCLEOTIDE SEQUENCE [LARGE SCALE GENOMIC DNA]</scope>
    <source>
        <strain evidence="4">Bchr_013</strain>
    </source>
</reference>
<accession>A0A8X7WTX4</accession>
<keyword evidence="5" id="KW-1185">Reference proteome</keyword>
<dbReference type="PANTHER" id="PTHR46608">
    <property type="entry name" value="T-CELL IMMUNOGLOBULIN AND MUCIN DOMAIN-CONTAINING PROTEIN 4"/>
    <property type="match status" value="1"/>
</dbReference>
<dbReference type="Gene3D" id="2.60.40.10">
    <property type="entry name" value="Immunoglobulins"/>
    <property type="match status" value="2"/>
</dbReference>
<feature type="non-terminal residue" evidence="4">
    <location>
        <position position="1"/>
    </location>
</feature>
<dbReference type="SMART" id="SM00409">
    <property type="entry name" value="IG"/>
    <property type="match status" value="2"/>
</dbReference>